<evidence type="ECO:0000313" key="3">
    <source>
        <dbReference type="EMBL" id="BDV32692.1"/>
    </source>
</evidence>
<keyword evidence="4" id="KW-1185">Reference proteome</keyword>
<dbReference type="RefSeq" id="WP_202070892.1">
    <property type="nucleotide sequence ID" value="NZ_AP027142.1"/>
</dbReference>
<gene>
    <name evidence="3" type="ORF">SS37A_02210</name>
</gene>
<evidence type="ECO:0000256" key="2">
    <source>
        <dbReference type="SAM" id="SignalP"/>
    </source>
</evidence>
<dbReference type="Proteomes" id="UP001317629">
    <property type="component" value="Chromosome"/>
</dbReference>
<organism evidence="3 4">
    <name type="scientific">Methylocystis iwaonis</name>
    <dbReference type="NCBI Taxonomy" id="2885079"/>
    <lineage>
        <taxon>Bacteria</taxon>
        <taxon>Pseudomonadati</taxon>
        <taxon>Pseudomonadota</taxon>
        <taxon>Alphaproteobacteria</taxon>
        <taxon>Hyphomicrobiales</taxon>
        <taxon>Methylocystaceae</taxon>
        <taxon>Methylocystis</taxon>
    </lineage>
</organism>
<evidence type="ECO:0000256" key="1">
    <source>
        <dbReference type="SAM" id="MobiDB-lite"/>
    </source>
</evidence>
<sequence>MSVKLLFAAAALGVVLSAAPACASDRFFDFDEVWDQSMQKHRRDEVLSVTPRDATRHQSPYVFRGRPHDPTGNITLEGAR</sequence>
<feature type="region of interest" description="Disordered" evidence="1">
    <location>
        <begin position="57"/>
        <end position="80"/>
    </location>
</feature>
<accession>A0ABM8E466</accession>
<feature type="chain" id="PRO_5047004371" evidence="2">
    <location>
        <begin position="24"/>
        <end position="80"/>
    </location>
</feature>
<feature type="signal peptide" evidence="2">
    <location>
        <begin position="1"/>
        <end position="23"/>
    </location>
</feature>
<protein>
    <submittedName>
        <fullName evidence="3">Uncharacterized protein</fullName>
    </submittedName>
</protein>
<evidence type="ECO:0000313" key="4">
    <source>
        <dbReference type="Proteomes" id="UP001317629"/>
    </source>
</evidence>
<dbReference type="EMBL" id="AP027142">
    <property type="protein sequence ID" value="BDV32692.1"/>
    <property type="molecule type" value="Genomic_DNA"/>
</dbReference>
<keyword evidence="2" id="KW-0732">Signal</keyword>
<reference evidence="3 4" key="1">
    <citation type="journal article" date="2023" name="Int. J. Syst. Evol. Microbiol.">
        <title>Methylocystis iwaonis sp. nov., a type II methane-oxidizing bacterium from surface soil of a rice paddy field in Japan, and emended description of the genus Methylocystis (ex Whittenbury et al. 1970) Bowman et al. 1993.</title>
        <authorList>
            <person name="Kaise H."/>
            <person name="Sawadogo J.B."/>
            <person name="Alam M.S."/>
            <person name="Ueno C."/>
            <person name="Dianou D."/>
            <person name="Shinjo R."/>
            <person name="Asakawa S."/>
        </authorList>
    </citation>
    <scope>NUCLEOTIDE SEQUENCE [LARGE SCALE GENOMIC DNA]</scope>
    <source>
        <strain evidence="3 4">SS37A-Re</strain>
    </source>
</reference>
<proteinExistence type="predicted"/>
<name>A0ABM8E466_9HYPH</name>